<dbReference type="AlphaFoldDB" id="A0A6N8J0P4"/>
<keyword evidence="7 8" id="KW-0472">Membrane</keyword>
<sequence>MIEERQVDQALLAVPRPETLDPREPPHTVLHATTDVRRVGVAILATVAAMAMLKWASAFFIPLLVSFVFYYALSPIVDAMARLRIPRAAGAALLVIGMLVSGGGAAWWLADDANTIINSLPVAAQRLRQLLNEKLGQSHGALQPVQRAADELAQVVEDAAGRSTSRAPSGVQRVRVEKPQFDIREHLWSGAMGLTTAVGQMVLVTFLTYFLLVSGDSFRRKLVKITGPGLAQKKLTVQALDEINVQIQRYLLVQLLTSLGVGIVSGAAFAWIGLTHAAAWGVAAGLLNLVPYLGSILIAVCSGAAAFLQTGDAELPTMVVGASLVIHTMTGNLIVPWLTSAASSINAVSVFVGVLFWAWLWGVWGLLLGVPVMMIIKAVCDRVDNLKPLGELLGD</sequence>
<reference evidence="9 10" key="1">
    <citation type="submission" date="2019-12" db="EMBL/GenBank/DDBJ databases">
        <authorList>
            <person name="Huq M.A."/>
        </authorList>
    </citation>
    <scope>NUCLEOTIDE SEQUENCE [LARGE SCALE GENOMIC DNA]</scope>
    <source>
        <strain evidence="9 10">MAH-25</strain>
    </source>
</reference>
<evidence type="ECO:0000256" key="3">
    <source>
        <dbReference type="ARBA" id="ARBA00022448"/>
    </source>
</evidence>
<dbReference type="Proteomes" id="UP000469385">
    <property type="component" value="Unassembled WGS sequence"/>
</dbReference>
<dbReference type="PANTHER" id="PTHR21716">
    <property type="entry name" value="TRANSMEMBRANE PROTEIN"/>
    <property type="match status" value="1"/>
</dbReference>
<comment type="caution">
    <text evidence="9">The sequence shown here is derived from an EMBL/GenBank/DDBJ whole genome shotgun (WGS) entry which is preliminary data.</text>
</comment>
<comment type="subcellular location">
    <subcellularLocation>
        <location evidence="1">Cell membrane</location>
        <topology evidence="1">Multi-pass membrane protein</topology>
    </subcellularLocation>
</comment>
<keyword evidence="6 8" id="KW-1133">Transmembrane helix</keyword>
<proteinExistence type="inferred from homology"/>
<dbReference type="PANTHER" id="PTHR21716:SF53">
    <property type="entry name" value="PERMEASE PERM-RELATED"/>
    <property type="match status" value="1"/>
</dbReference>
<comment type="similarity">
    <text evidence="2">Belongs to the autoinducer-2 exporter (AI-2E) (TC 2.A.86) family.</text>
</comment>
<evidence type="ECO:0000313" key="9">
    <source>
        <dbReference type="EMBL" id="MVQ31756.1"/>
    </source>
</evidence>
<dbReference type="Pfam" id="PF01594">
    <property type="entry name" value="AI-2E_transport"/>
    <property type="match status" value="1"/>
</dbReference>
<feature type="transmembrane region" description="Helical" evidence="8">
    <location>
        <begin position="345"/>
        <end position="367"/>
    </location>
</feature>
<evidence type="ECO:0000256" key="2">
    <source>
        <dbReference type="ARBA" id="ARBA00009773"/>
    </source>
</evidence>
<keyword evidence="3" id="KW-0813">Transport</keyword>
<keyword evidence="10" id="KW-1185">Reference proteome</keyword>
<feature type="transmembrane region" description="Helical" evidence="8">
    <location>
        <begin position="278"/>
        <end position="307"/>
    </location>
</feature>
<feature type="transmembrane region" description="Helical" evidence="8">
    <location>
        <begin position="187"/>
        <end position="212"/>
    </location>
</feature>
<accession>A0A6N8J0P4</accession>
<evidence type="ECO:0000256" key="6">
    <source>
        <dbReference type="ARBA" id="ARBA00022989"/>
    </source>
</evidence>
<feature type="transmembrane region" description="Helical" evidence="8">
    <location>
        <begin position="319"/>
        <end position="339"/>
    </location>
</feature>
<name>A0A6N8J0P4_9BURK</name>
<organism evidence="9 10">
    <name type="scientific">Ramlibacter pinisoli</name>
    <dbReference type="NCBI Taxonomy" id="2682844"/>
    <lineage>
        <taxon>Bacteria</taxon>
        <taxon>Pseudomonadati</taxon>
        <taxon>Pseudomonadota</taxon>
        <taxon>Betaproteobacteria</taxon>
        <taxon>Burkholderiales</taxon>
        <taxon>Comamonadaceae</taxon>
        <taxon>Ramlibacter</taxon>
    </lineage>
</organism>
<dbReference type="EMBL" id="WSEL01000009">
    <property type="protein sequence ID" value="MVQ31756.1"/>
    <property type="molecule type" value="Genomic_DNA"/>
</dbReference>
<dbReference type="RefSeq" id="WP_157399774.1">
    <property type="nucleotide sequence ID" value="NZ_WSEL01000009.1"/>
</dbReference>
<evidence type="ECO:0000256" key="4">
    <source>
        <dbReference type="ARBA" id="ARBA00022475"/>
    </source>
</evidence>
<evidence type="ECO:0000256" key="7">
    <source>
        <dbReference type="ARBA" id="ARBA00023136"/>
    </source>
</evidence>
<feature type="transmembrane region" description="Helical" evidence="8">
    <location>
        <begin position="250"/>
        <end position="272"/>
    </location>
</feature>
<evidence type="ECO:0000256" key="8">
    <source>
        <dbReference type="SAM" id="Phobius"/>
    </source>
</evidence>
<feature type="transmembrane region" description="Helical" evidence="8">
    <location>
        <begin position="85"/>
        <end position="110"/>
    </location>
</feature>
<evidence type="ECO:0000256" key="5">
    <source>
        <dbReference type="ARBA" id="ARBA00022692"/>
    </source>
</evidence>
<dbReference type="InterPro" id="IPR002549">
    <property type="entry name" value="AI-2E-like"/>
</dbReference>
<protein>
    <submittedName>
        <fullName evidence="9">AI-2E family transporter</fullName>
    </submittedName>
</protein>
<evidence type="ECO:0000256" key="1">
    <source>
        <dbReference type="ARBA" id="ARBA00004651"/>
    </source>
</evidence>
<feature type="transmembrane region" description="Helical" evidence="8">
    <location>
        <begin position="55"/>
        <end position="73"/>
    </location>
</feature>
<dbReference type="GO" id="GO:0005886">
    <property type="term" value="C:plasma membrane"/>
    <property type="evidence" value="ECO:0007669"/>
    <property type="project" value="UniProtKB-SubCell"/>
</dbReference>
<gene>
    <name evidence="9" type="ORF">GON04_20025</name>
</gene>
<keyword evidence="4" id="KW-1003">Cell membrane</keyword>
<evidence type="ECO:0000313" key="10">
    <source>
        <dbReference type="Proteomes" id="UP000469385"/>
    </source>
</evidence>
<keyword evidence="5 8" id="KW-0812">Transmembrane</keyword>